<dbReference type="FunFam" id="3.20.20.80:FF:000108">
    <property type="entry name" value="glycogen debranching enzyme"/>
    <property type="match status" value="1"/>
</dbReference>
<comment type="function">
    <text evidence="3">Multifunctional enzyme acting as 1,4-alpha-D-glucan:1,4-alpha-D-glucan 4-alpha-D-glycosyltransferase and amylo-1,6-glucosidase in glycogen degradation.</text>
</comment>
<evidence type="ECO:0000259" key="20">
    <source>
        <dbReference type="Pfam" id="PF14699"/>
    </source>
</evidence>
<evidence type="ECO:0000256" key="11">
    <source>
        <dbReference type="ARBA" id="ARBA00022801"/>
    </source>
</evidence>
<evidence type="ECO:0000259" key="19">
    <source>
        <dbReference type="Pfam" id="PF06202"/>
    </source>
</evidence>
<comment type="similarity">
    <text evidence="15">Belongs to the glycogen debranching enzyme family.</text>
</comment>
<feature type="domain" description="Glycogen debranching enzyme C-terminal" evidence="19">
    <location>
        <begin position="1148"/>
        <end position="1589"/>
    </location>
</feature>
<dbReference type="CDD" id="cd11327">
    <property type="entry name" value="AmyAc_Glg_debranch_2"/>
    <property type="match status" value="1"/>
</dbReference>
<dbReference type="Pfam" id="PF06202">
    <property type="entry name" value="GDE_C"/>
    <property type="match status" value="1"/>
</dbReference>
<dbReference type="InterPro" id="IPR008928">
    <property type="entry name" value="6-hairpin_glycosidase_sf"/>
</dbReference>
<name>A0A9P0IDQ2_SPOLI</name>
<dbReference type="GO" id="GO:0004135">
    <property type="term" value="F:amylo-alpha-1,6-glucosidase activity"/>
    <property type="evidence" value="ECO:0007669"/>
    <property type="project" value="UniProtKB-EC"/>
</dbReference>
<comment type="catalytic activity">
    <reaction evidence="2">
        <text>Hydrolysis of (1-&gt;6)-alpha-D-glucosidic branch linkages in glycogen phosphorylase limit dextrin.</text>
        <dbReference type="EC" id="3.2.1.33"/>
    </reaction>
</comment>
<dbReference type="GO" id="GO:0005978">
    <property type="term" value="P:glycogen biosynthetic process"/>
    <property type="evidence" value="ECO:0007669"/>
    <property type="project" value="UniProtKB-KW"/>
</dbReference>
<sequence length="1606" mass="175148">MAIERCAAAAAAASERPASPVGGAGPAGTAAPGPAAPQTRLLTLEHGEHNDSTLYRFEKGCYLQFCPGPSLLGRKVFLYTNYVMSDNPEDDKSNEQAEFIRNQYHGLEWYREAEDEAEAAPLGTGLLLTDTDFYCQLRLARAGSFHYYFVYDNAESSVGPQGSGWFHVAPTLRVGPGGRDEIPLDGIMCHTVLAKCLGPLPRWEAALRVSREAGYNMLHFTPVQELGASRSSYSIANQLRLNPQFGADAGREPTFADVENIVSKMRTEWKMLSICDIVLNHTANETPWLSEHPEATYNCSNCPHLRPAALLDALLARLTADVARGDLEARGVGRTVTSHEHLEALRVLLQTQVLPEARLHEMYMCNATDLVQEFYFMARNKVPAPAAVGAGAGLGSSSEGAGPGAGAGEGPGAGPGAGPGELRLQPDPQYRRLRATVDMDCALQLYNVYRAECYDEESRLKKCCEEFKRKLEQLNEAAADTLREHLRAAVDNVIAGIRYYRLQSDGPKIEEVSAKHPLVPRYFTWACSVETSSLAELEAALYSDAGRLCMAHNGWVMDADPLQDFAARAAAARVYLRRELIAWGDSVKLRYGDKPEDSPFLWAHMREYVELTAEVFDGLRLDNCHSTPLHVAEYMLDCARNVKPDLYVVAELFTNSDHVDNIFVNRLGITSLIREALSAWDAHEQGRLLHRFGARPVGAFLRGPRRAAAPRVAHAMLLDQTHDNPSPLHKRTVFDVLPTAALVAAAACAGGSTRGLDELVPHAVHVVDEERLYADWGEPEPERPRVGPDTGLTAARRALNELHVWLARAGYCEVFVDQMDADVVAVTRHDPVSRRSVVLVAFTCFAPPAGPRAPRPLRFEGDLEEIVLEACLRHVDHKSEGDPLRLPGAFSPHPRVISGLAADYECSVRRAVPLAQSHVFHAARPDGAHTELAFRAILPGTVVAVRVAPRAPQRAALAALQRSLASPAALGLAPALAELELVDFNALLYRCDAEEREAGGGGVYDVPGHGPLVYAGLQGVAALLAAVAPADDLGHPLCDNLRAGDWLAEYTWRRLDAAPRLQAVAARYRALLQPLAALPRFLQPAYFEALVSALYREVTRAALARLSPPRGAFSRALALTSVQLVGAVPSAPLPPCSPALAPPRGALASLSAGLPHFAVGYMRCWGRDTFVALRGLLLLTGRYQDARMHILAFAACVRHGLVPNLLDGGRRARYNCRDAAWWWLHSVRQYCAAAGPALLAEPVARLFPADDAAAAPPGAADQPLHDVMQEVLDVHFQGLVFRERNAGRTIDAHMSDKGFNVQIGIDPETGFPFGGNDANCGTWMDKMGSSEPAGNRGKPATPRDGSAVELVGLAYSVVSWLGAQHRAGRYPYPGVVRRHRDGSLTSWTFAQWAERIKHNFERHFWVPVAPSAADARPDLVHRRGIYKDSHGASRPWADYQLRCNFPIAMAVAPELFDPKHAWLALDNVEKLLLGPLGVKTLDPADWAYRGDYDNSNNGDDPSVAHGFNYHQGPEWVWPLGFYLRARLAFAQQAGRHARTLASAYAALAPLLAELRTSPWRGLPELTNAGGAYCADSCRTQAWSSATILEALHDLQQAARARPLAAD</sequence>
<dbReference type="PANTHER" id="PTHR10569:SF2">
    <property type="entry name" value="GLYCOGEN DEBRANCHING ENZYME"/>
    <property type="match status" value="1"/>
</dbReference>
<dbReference type="InterPro" id="IPR029436">
    <property type="entry name" value="AGL_euk_N"/>
</dbReference>
<dbReference type="NCBIfam" id="TIGR01531">
    <property type="entry name" value="glyc_debranch"/>
    <property type="match status" value="1"/>
</dbReference>
<evidence type="ECO:0000256" key="17">
    <source>
        <dbReference type="SAM" id="Coils"/>
    </source>
</evidence>
<evidence type="ECO:0000256" key="13">
    <source>
        <dbReference type="ARBA" id="ARBA00023268"/>
    </source>
</evidence>
<protein>
    <recommendedName>
        <fullName evidence="7">Glycogen debranching enzyme</fullName>
        <ecNumber evidence="5">2.4.1.25</ecNumber>
        <ecNumber evidence="6">3.2.1.33</ecNumber>
    </recommendedName>
    <alternativeName>
        <fullName evidence="16">Glycogen debrancher</fullName>
    </alternativeName>
</protein>
<dbReference type="InterPro" id="IPR032792">
    <property type="entry name" value="AGL_glucanoTrfase"/>
</dbReference>
<evidence type="ECO:0000256" key="15">
    <source>
        <dbReference type="ARBA" id="ARBA00025780"/>
    </source>
</evidence>
<dbReference type="Gene3D" id="1.50.10.10">
    <property type="match status" value="1"/>
</dbReference>
<evidence type="ECO:0000256" key="18">
    <source>
        <dbReference type="SAM" id="MobiDB-lite"/>
    </source>
</evidence>
<evidence type="ECO:0000256" key="5">
    <source>
        <dbReference type="ARBA" id="ARBA00012560"/>
    </source>
</evidence>
<gene>
    <name evidence="23" type="ORF">SPLIT_LOCUS9375</name>
</gene>
<evidence type="ECO:0000313" key="23">
    <source>
        <dbReference type="EMBL" id="CAH1644021.1"/>
    </source>
</evidence>
<evidence type="ECO:0000256" key="1">
    <source>
        <dbReference type="ARBA" id="ARBA00000439"/>
    </source>
</evidence>
<dbReference type="Pfam" id="PF14701">
    <property type="entry name" value="hDGE_amylase"/>
    <property type="match status" value="1"/>
</dbReference>
<keyword evidence="11" id="KW-0378">Hydrolase</keyword>
<dbReference type="Pfam" id="PF14702">
    <property type="entry name" value="hGDE_central"/>
    <property type="match status" value="1"/>
</dbReference>
<dbReference type="InterPro" id="IPR012341">
    <property type="entry name" value="6hp_glycosidase-like_sf"/>
</dbReference>
<dbReference type="Pfam" id="PF14699">
    <property type="entry name" value="hGDE_N"/>
    <property type="match status" value="1"/>
</dbReference>
<evidence type="ECO:0000256" key="8">
    <source>
        <dbReference type="ARBA" id="ARBA00022490"/>
    </source>
</evidence>
<dbReference type="SUPFAM" id="SSF51445">
    <property type="entry name" value="(Trans)glycosidases"/>
    <property type="match status" value="1"/>
</dbReference>
<dbReference type="Gene3D" id="3.20.20.80">
    <property type="entry name" value="Glycosidases"/>
    <property type="match status" value="2"/>
</dbReference>
<feature type="compositionally biased region" description="Gly residues" evidence="18">
    <location>
        <begin position="401"/>
        <end position="419"/>
    </location>
</feature>
<dbReference type="FunFam" id="3.20.20.80:FF:000070">
    <property type="entry name" value="GDB1p Glycogen debranching enzyme"/>
    <property type="match status" value="1"/>
</dbReference>
<feature type="domain" description="Eukaryotic glycogen debranching enzyme N-terminal" evidence="20">
    <location>
        <begin position="63"/>
        <end position="174"/>
    </location>
</feature>
<dbReference type="InterPro" id="IPR017853">
    <property type="entry name" value="GH"/>
</dbReference>
<keyword evidence="9" id="KW-0328">Glycosyltransferase</keyword>
<dbReference type="InterPro" id="IPR032790">
    <property type="entry name" value="GDE_C"/>
</dbReference>
<keyword evidence="24" id="KW-1185">Reference proteome</keyword>
<evidence type="ECO:0000313" key="24">
    <source>
        <dbReference type="Proteomes" id="UP001153321"/>
    </source>
</evidence>
<evidence type="ECO:0000256" key="10">
    <source>
        <dbReference type="ARBA" id="ARBA00022679"/>
    </source>
</evidence>
<feature type="region of interest" description="Disordered" evidence="18">
    <location>
        <begin position="390"/>
        <end position="425"/>
    </location>
</feature>
<keyword evidence="12" id="KW-0320">Glycogen biosynthesis</keyword>
<feature type="region of interest" description="Disordered" evidence="18">
    <location>
        <begin position="14"/>
        <end position="36"/>
    </location>
</feature>
<dbReference type="GO" id="GO:0004134">
    <property type="term" value="F:4-alpha-glucanotransferase activity"/>
    <property type="evidence" value="ECO:0007669"/>
    <property type="project" value="UniProtKB-EC"/>
</dbReference>
<evidence type="ECO:0000259" key="21">
    <source>
        <dbReference type="Pfam" id="PF14701"/>
    </source>
</evidence>
<keyword evidence="17" id="KW-0175">Coiled coil</keyword>
<comment type="catalytic activity">
    <reaction evidence="1">
        <text>Transfers a segment of a (1-&gt;4)-alpha-D-glucan to a new position in an acceptor, which may be glucose or a (1-&gt;4)-alpha-D-glucan.</text>
        <dbReference type="EC" id="2.4.1.25"/>
    </reaction>
</comment>
<reference evidence="23" key="1">
    <citation type="submission" date="2022-02" db="EMBL/GenBank/DDBJ databases">
        <authorList>
            <person name="King R."/>
        </authorList>
    </citation>
    <scope>NUCLEOTIDE SEQUENCE</scope>
</reference>
<evidence type="ECO:0000256" key="2">
    <source>
        <dbReference type="ARBA" id="ARBA00000927"/>
    </source>
</evidence>
<evidence type="ECO:0000256" key="9">
    <source>
        <dbReference type="ARBA" id="ARBA00022676"/>
    </source>
</evidence>
<accession>A0A9P0IDQ2</accession>
<dbReference type="GO" id="GO:0005737">
    <property type="term" value="C:cytoplasm"/>
    <property type="evidence" value="ECO:0007669"/>
    <property type="project" value="UniProtKB-SubCell"/>
</dbReference>
<dbReference type="EC" id="3.2.1.33" evidence="6"/>
<dbReference type="EC" id="2.4.1.25" evidence="5"/>
<evidence type="ECO:0000256" key="14">
    <source>
        <dbReference type="ARBA" id="ARBA00023295"/>
    </source>
</evidence>
<dbReference type="GO" id="GO:0005980">
    <property type="term" value="P:glycogen catabolic process"/>
    <property type="evidence" value="ECO:0007669"/>
    <property type="project" value="InterPro"/>
</dbReference>
<dbReference type="PANTHER" id="PTHR10569">
    <property type="entry name" value="GLYCOGEN DEBRANCHING ENZYME"/>
    <property type="match status" value="1"/>
</dbReference>
<comment type="subcellular location">
    <subcellularLocation>
        <location evidence="4">Cytoplasm</location>
    </subcellularLocation>
</comment>
<evidence type="ECO:0000256" key="3">
    <source>
        <dbReference type="ARBA" id="ARBA00003530"/>
    </source>
</evidence>
<keyword evidence="14" id="KW-0326">Glycosidase</keyword>
<organism evidence="23 24">
    <name type="scientific">Spodoptera littoralis</name>
    <name type="common">Egyptian cotton leafworm</name>
    <dbReference type="NCBI Taxonomy" id="7109"/>
    <lineage>
        <taxon>Eukaryota</taxon>
        <taxon>Metazoa</taxon>
        <taxon>Ecdysozoa</taxon>
        <taxon>Arthropoda</taxon>
        <taxon>Hexapoda</taxon>
        <taxon>Insecta</taxon>
        <taxon>Pterygota</taxon>
        <taxon>Neoptera</taxon>
        <taxon>Endopterygota</taxon>
        <taxon>Lepidoptera</taxon>
        <taxon>Glossata</taxon>
        <taxon>Ditrysia</taxon>
        <taxon>Noctuoidea</taxon>
        <taxon>Noctuidae</taxon>
        <taxon>Amphipyrinae</taxon>
        <taxon>Spodoptera</taxon>
    </lineage>
</organism>
<keyword evidence="8" id="KW-0963">Cytoplasm</keyword>
<evidence type="ECO:0000256" key="6">
    <source>
        <dbReference type="ARBA" id="ARBA00012778"/>
    </source>
</evidence>
<dbReference type="SUPFAM" id="SSF48208">
    <property type="entry name" value="Six-hairpin glycosidases"/>
    <property type="match status" value="1"/>
</dbReference>
<dbReference type="InterPro" id="IPR006421">
    <property type="entry name" value="Glycogen_debranch_met"/>
</dbReference>
<dbReference type="EMBL" id="LR824535">
    <property type="protein sequence ID" value="CAH1644021.1"/>
    <property type="molecule type" value="Genomic_DNA"/>
</dbReference>
<evidence type="ECO:0000256" key="7">
    <source>
        <dbReference type="ARBA" id="ARBA00020723"/>
    </source>
</evidence>
<keyword evidence="10" id="KW-0808">Transferase</keyword>
<dbReference type="Proteomes" id="UP001153321">
    <property type="component" value="Chromosome 4"/>
</dbReference>
<proteinExistence type="inferred from homology"/>
<evidence type="ECO:0000256" key="4">
    <source>
        <dbReference type="ARBA" id="ARBA00004496"/>
    </source>
</evidence>
<evidence type="ECO:0000256" key="12">
    <source>
        <dbReference type="ARBA" id="ARBA00023056"/>
    </source>
</evidence>
<feature type="domain" description="Glycogen debranching enzyme central" evidence="22">
    <location>
        <begin position="791"/>
        <end position="1055"/>
    </location>
</feature>
<feature type="coiled-coil region" evidence="17">
    <location>
        <begin position="457"/>
        <end position="488"/>
    </location>
</feature>
<evidence type="ECO:0000256" key="16">
    <source>
        <dbReference type="ARBA" id="ARBA00031477"/>
    </source>
</evidence>
<dbReference type="InterPro" id="IPR032788">
    <property type="entry name" value="AGL_central"/>
</dbReference>
<evidence type="ECO:0000259" key="22">
    <source>
        <dbReference type="Pfam" id="PF14702"/>
    </source>
</evidence>
<keyword evidence="13" id="KW-0511">Multifunctional enzyme</keyword>
<feature type="compositionally biased region" description="Low complexity" evidence="18">
    <location>
        <begin position="390"/>
        <end position="400"/>
    </location>
</feature>
<dbReference type="InterPro" id="IPR010401">
    <property type="entry name" value="AGL/Gdb1"/>
</dbReference>
<feature type="domain" description="Glycogen debranching enzyme glucanotransferase" evidence="21">
    <location>
        <begin position="181"/>
        <end position="647"/>
    </location>
</feature>